<proteinExistence type="predicted"/>
<keyword evidence="3" id="KW-0812">Transmembrane</keyword>
<evidence type="ECO:0000256" key="3">
    <source>
        <dbReference type="SAM" id="Phobius"/>
    </source>
</evidence>
<feature type="transmembrane region" description="Helical" evidence="3">
    <location>
        <begin position="143"/>
        <end position="169"/>
    </location>
</feature>
<feature type="transmembrane region" description="Helical" evidence="3">
    <location>
        <begin position="67"/>
        <end position="89"/>
    </location>
</feature>
<evidence type="ECO:0000313" key="5">
    <source>
        <dbReference type="Proteomes" id="UP000780721"/>
    </source>
</evidence>
<feature type="region of interest" description="Disordered" evidence="2">
    <location>
        <begin position="341"/>
        <end position="361"/>
    </location>
</feature>
<reference evidence="4" key="1">
    <citation type="submission" date="2020-04" db="EMBL/GenBank/DDBJ databases">
        <title>Deep metagenomics examines the oral microbiome during advanced dental caries in children, revealing novel taxa and co-occurrences with host molecules.</title>
        <authorList>
            <person name="Baker J.L."/>
            <person name="Morton J.T."/>
            <person name="Dinis M."/>
            <person name="Alvarez R."/>
            <person name="Tran N.C."/>
            <person name="Knight R."/>
            <person name="Edlund A."/>
        </authorList>
    </citation>
    <scope>NUCLEOTIDE SEQUENCE</scope>
    <source>
        <strain evidence="4">JCVI_48_bin.5</strain>
    </source>
</reference>
<comment type="caution">
    <text evidence="4">The sequence shown here is derived from an EMBL/GenBank/DDBJ whole genome shotgun (WGS) entry which is preliminary data.</text>
</comment>
<evidence type="ECO:0000313" key="4">
    <source>
        <dbReference type="EMBL" id="MBF1304304.1"/>
    </source>
</evidence>
<organism evidence="4 5">
    <name type="scientific">Oribacterium sinus</name>
    <dbReference type="NCBI Taxonomy" id="237576"/>
    <lineage>
        <taxon>Bacteria</taxon>
        <taxon>Bacillati</taxon>
        <taxon>Bacillota</taxon>
        <taxon>Clostridia</taxon>
        <taxon>Lachnospirales</taxon>
        <taxon>Lachnospiraceae</taxon>
        <taxon>Oribacterium</taxon>
    </lineage>
</organism>
<evidence type="ECO:0000256" key="1">
    <source>
        <dbReference type="SAM" id="Coils"/>
    </source>
</evidence>
<dbReference type="Proteomes" id="UP000780721">
    <property type="component" value="Unassembled WGS sequence"/>
</dbReference>
<sequence>MRGYTILQWLTFFMLYCILGWCFESSYCSLKSGHLQNRGFCHGPWIPLYGVGSCLLVFFAHGHEGHLLYLFLLGFFGGTALELITGLLMNHIFHMRWWDYSQNPLNFRGYICFFASIGWGLMAIFLMQVVHKFVSSIPADWSYLTFVVIDTMLYTLFVEDVVFSVIAALELRERLGRLARNSEEIQNLRRSIGELYDRIGEAKQEWEQGAEELRNVQQKEGNVAAVKYVMESGVSLAKNTVSQAASNTISTASLAADTAKGAVGQAASSVKESAGNLKESAGALLKGLLKDKERMEEELAVLEDGGNAESGKMHWWTKTMLRNNPDAVSEEESFKALKEAALKRQKKERQTGTLEHSQRNK</sequence>
<feature type="transmembrane region" description="Helical" evidence="3">
    <location>
        <begin position="110"/>
        <end position="131"/>
    </location>
</feature>
<feature type="coiled-coil region" evidence="1">
    <location>
        <begin position="278"/>
        <end position="305"/>
    </location>
</feature>
<feature type="transmembrane region" description="Helical" evidence="3">
    <location>
        <begin position="44"/>
        <end position="61"/>
    </location>
</feature>
<feature type="transmembrane region" description="Helical" evidence="3">
    <location>
        <begin position="6"/>
        <end position="23"/>
    </location>
</feature>
<keyword evidence="1" id="KW-0175">Coiled coil</keyword>
<protein>
    <recommendedName>
        <fullName evidence="6">ABC-transporter type IV</fullName>
    </recommendedName>
</protein>
<name>A0A930DU26_9FIRM</name>
<keyword evidence="3" id="KW-1133">Transmembrane helix</keyword>
<dbReference type="AlphaFoldDB" id="A0A930DU26"/>
<dbReference type="Pfam" id="PF06541">
    <property type="entry name" value="ABC_trans_CmpB"/>
    <property type="match status" value="1"/>
</dbReference>
<dbReference type="InterPro" id="IPR010540">
    <property type="entry name" value="CmpB_TMEM229"/>
</dbReference>
<keyword evidence="3" id="KW-0472">Membrane</keyword>
<evidence type="ECO:0008006" key="6">
    <source>
        <dbReference type="Google" id="ProtNLM"/>
    </source>
</evidence>
<dbReference type="EMBL" id="JABZRB010000003">
    <property type="protein sequence ID" value="MBF1304304.1"/>
    <property type="molecule type" value="Genomic_DNA"/>
</dbReference>
<evidence type="ECO:0000256" key="2">
    <source>
        <dbReference type="SAM" id="MobiDB-lite"/>
    </source>
</evidence>
<accession>A0A930DU26</accession>
<gene>
    <name evidence="4" type="ORF">HXM91_00245</name>
</gene>
<feature type="coiled-coil region" evidence="1">
    <location>
        <begin position="168"/>
        <end position="205"/>
    </location>
</feature>